<evidence type="ECO:0000313" key="1">
    <source>
        <dbReference type="EMBL" id="RIW13580.1"/>
    </source>
</evidence>
<comment type="caution">
    <text evidence="1">The sequence shown here is derived from an EMBL/GenBank/DDBJ whole genome shotgun (WGS) entry which is preliminary data.</text>
</comment>
<dbReference type="Proteomes" id="UP000283522">
    <property type="component" value="Unassembled WGS sequence"/>
</dbReference>
<sequence length="86" mass="9062">MPRGSIAFLLSSEISKGIGGTGHFFWTKCADSVITSSSTIEFTLLAQNINRIGAQGKTNCKETAHWAVLGLGQPAGWAASPPRLSD</sequence>
<proteinExistence type="predicted"/>
<reference evidence="1 2" key="1">
    <citation type="submission" date="2018-09" db="EMBL/GenBank/DDBJ databases">
        <authorList>
            <person name="Wang X."/>
            <person name="Du Z."/>
        </authorList>
    </citation>
    <scope>NUCLEOTIDE SEQUENCE [LARGE SCALE GENOMIC DNA]</scope>
    <source>
        <strain evidence="1 2">N3</strain>
    </source>
</reference>
<protein>
    <submittedName>
        <fullName evidence="1">Uncharacterized protein</fullName>
    </submittedName>
</protein>
<evidence type="ECO:0000313" key="2">
    <source>
        <dbReference type="Proteomes" id="UP000283522"/>
    </source>
</evidence>
<organism evidence="1 2">
    <name type="scientific">Algoriphagus lacus</name>
    <dbReference type="NCBI Taxonomy" id="2056311"/>
    <lineage>
        <taxon>Bacteria</taxon>
        <taxon>Pseudomonadati</taxon>
        <taxon>Bacteroidota</taxon>
        <taxon>Cytophagia</taxon>
        <taxon>Cytophagales</taxon>
        <taxon>Cyclobacteriaceae</taxon>
        <taxon>Algoriphagus</taxon>
    </lineage>
</organism>
<gene>
    <name evidence="1" type="ORF">D0X99_15130</name>
</gene>
<dbReference type="AlphaFoldDB" id="A0A418PNM2"/>
<dbReference type="EMBL" id="QXML01000008">
    <property type="protein sequence ID" value="RIW13580.1"/>
    <property type="molecule type" value="Genomic_DNA"/>
</dbReference>
<keyword evidence="2" id="KW-1185">Reference proteome</keyword>
<accession>A0A418PNM2</accession>
<name>A0A418PNM2_9BACT</name>